<dbReference type="GO" id="GO:0003677">
    <property type="term" value="F:DNA binding"/>
    <property type="evidence" value="ECO:0007669"/>
    <property type="project" value="InterPro"/>
</dbReference>
<protein>
    <submittedName>
        <fullName evidence="2">Transcriptional regulator</fullName>
    </submittedName>
</protein>
<evidence type="ECO:0000259" key="1">
    <source>
        <dbReference type="PROSITE" id="PS50943"/>
    </source>
</evidence>
<dbReference type="Proteomes" id="UP000236197">
    <property type="component" value="Unassembled WGS sequence"/>
</dbReference>
<dbReference type="PANTHER" id="PTHR37301">
    <property type="entry name" value="DNA-BINDING PROTEIN-RELATED"/>
    <property type="match status" value="1"/>
</dbReference>
<dbReference type="EMBL" id="PPEK01000008">
    <property type="protein sequence ID" value="PNV67468.1"/>
    <property type="molecule type" value="Genomic_DNA"/>
</dbReference>
<dbReference type="RefSeq" id="WP_103265182.1">
    <property type="nucleotide sequence ID" value="NZ_CABMLE010000008.1"/>
</dbReference>
<dbReference type="InterPro" id="IPR001387">
    <property type="entry name" value="Cro/C1-type_HTH"/>
</dbReference>
<feature type="domain" description="HTH cro/C1-type" evidence="1">
    <location>
        <begin position="7"/>
        <end position="62"/>
    </location>
</feature>
<evidence type="ECO:0000313" key="3">
    <source>
        <dbReference type="Proteomes" id="UP000236197"/>
    </source>
</evidence>
<dbReference type="PANTHER" id="PTHR37301:SF1">
    <property type="entry name" value="DNA-BINDING PROTEIN"/>
    <property type="match status" value="1"/>
</dbReference>
<dbReference type="PROSITE" id="PS50943">
    <property type="entry name" value="HTH_CROC1"/>
    <property type="match status" value="1"/>
</dbReference>
<organism evidence="2 3">
    <name type="scientific">Enteroscipio rubneri</name>
    <dbReference type="NCBI Taxonomy" id="2070686"/>
    <lineage>
        <taxon>Bacteria</taxon>
        <taxon>Bacillati</taxon>
        <taxon>Actinomycetota</taxon>
        <taxon>Coriobacteriia</taxon>
        <taxon>Eggerthellales</taxon>
        <taxon>Eggerthellaceae</taxon>
        <taxon>Enteroscipio</taxon>
    </lineage>
</organism>
<dbReference type="CDD" id="cd00093">
    <property type="entry name" value="HTH_XRE"/>
    <property type="match status" value="1"/>
</dbReference>
<sequence length="73" mass="8128">MPVVWRLDRIMAKYEISLKQLADRVGITQVNLSRIKTGKSTAARFSTLGALCEALDCQPGDLLEYIPDASFNK</sequence>
<accession>A0A2K2UB77</accession>
<dbReference type="AlphaFoldDB" id="A0A2K2UB77"/>
<dbReference type="Gene3D" id="1.10.260.40">
    <property type="entry name" value="lambda repressor-like DNA-binding domains"/>
    <property type="match status" value="1"/>
</dbReference>
<dbReference type="SUPFAM" id="SSF47413">
    <property type="entry name" value="lambda repressor-like DNA-binding domains"/>
    <property type="match status" value="1"/>
</dbReference>
<comment type="caution">
    <text evidence="2">The sequence shown here is derived from an EMBL/GenBank/DDBJ whole genome shotgun (WGS) entry which is preliminary data.</text>
</comment>
<reference evidence="3" key="1">
    <citation type="submission" date="2018-01" db="EMBL/GenBank/DDBJ databases">
        <title>Rubneribacter badeniensis gen. nov., sp. nov., and Colonibacter rubneri, gen. nov., sp. nov., WGS of new members of the Eggerthellaceae.</title>
        <authorList>
            <person name="Danylec N."/>
            <person name="Stoll D.A."/>
            <person name="Doetsch A."/>
            <person name="Kulling S.E."/>
            <person name="Huch M."/>
        </authorList>
    </citation>
    <scope>NUCLEOTIDE SEQUENCE [LARGE SCALE GENOMIC DNA]</scope>
    <source>
        <strain evidence="3">ResAG-96</strain>
    </source>
</reference>
<proteinExistence type="predicted"/>
<gene>
    <name evidence="2" type="ORF">C2L71_07625</name>
</gene>
<dbReference type="OrthoDB" id="9805309at2"/>
<dbReference type="SMART" id="SM00530">
    <property type="entry name" value="HTH_XRE"/>
    <property type="match status" value="1"/>
</dbReference>
<dbReference type="InterPro" id="IPR010982">
    <property type="entry name" value="Lambda_DNA-bd_dom_sf"/>
</dbReference>
<keyword evidence="3" id="KW-1185">Reference proteome</keyword>
<evidence type="ECO:0000313" key="2">
    <source>
        <dbReference type="EMBL" id="PNV67468.1"/>
    </source>
</evidence>
<dbReference type="Pfam" id="PF13443">
    <property type="entry name" value="HTH_26"/>
    <property type="match status" value="1"/>
</dbReference>
<name>A0A2K2UB77_9ACTN</name>